<dbReference type="PANTHER" id="PTHR35041">
    <property type="entry name" value="MEDIATOR OF RNA POLYMERASE II TRANSCRIPTION SUBUNIT 1"/>
    <property type="match status" value="1"/>
</dbReference>
<dbReference type="PANTHER" id="PTHR35041:SF6">
    <property type="entry name" value="FORMYLMETHIONINE DEFORMYLASE-LIKE PROTEIN-RELATED"/>
    <property type="match status" value="1"/>
</dbReference>
<keyword evidence="1" id="KW-0472">Membrane</keyword>
<dbReference type="HOGENOM" id="CLU_008809_1_3_1"/>
<comment type="caution">
    <text evidence="2">The sequence shown here is derived from an EMBL/GenBank/DDBJ whole genome shotgun (WGS) entry which is preliminary data.</text>
</comment>
<reference evidence="2" key="1">
    <citation type="journal article" date="2014" name="PLoS Genet.">
        <title>Signature Gene Expression Reveals Novel Clues to the Molecular Mechanisms of Dimorphic Transition in Penicillium marneffei.</title>
        <authorList>
            <person name="Yang E."/>
            <person name="Wang G."/>
            <person name="Cai J."/>
            <person name="Woo P.C."/>
            <person name="Lau S.K."/>
            <person name="Yuen K.-Y."/>
            <person name="Chow W.-N."/>
            <person name="Lin X."/>
        </authorList>
    </citation>
    <scope>NUCLEOTIDE SEQUENCE [LARGE SCALE GENOMIC DNA]</scope>
    <source>
        <strain evidence="2">PM1</strain>
    </source>
</reference>
<dbReference type="eggNOG" id="ENOG502RY0K">
    <property type="taxonomic scope" value="Eukaryota"/>
</dbReference>
<evidence type="ECO:0000256" key="1">
    <source>
        <dbReference type="SAM" id="Phobius"/>
    </source>
</evidence>
<keyword evidence="1" id="KW-1133">Transmembrane helix</keyword>
<feature type="transmembrane region" description="Helical" evidence="1">
    <location>
        <begin position="168"/>
        <end position="191"/>
    </location>
</feature>
<evidence type="ECO:0000313" key="2">
    <source>
        <dbReference type="EMBL" id="KFX45748.1"/>
    </source>
</evidence>
<organism evidence="2">
    <name type="scientific">Talaromyces marneffei PM1</name>
    <dbReference type="NCBI Taxonomy" id="1077442"/>
    <lineage>
        <taxon>Eukaryota</taxon>
        <taxon>Fungi</taxon>
        <taxon>Dikarya</taxon>
        <taxon>Ascomycota</taxon>
        <taxon>Pezizomycotina</taxon>
        <taxon>Eurotiomycetes</taxon>
        <taxon>Eurotiomycetidae</taxon>
        <taxon>Eurotiales</taxon>
        <taxon>Trichocomaceae</taxon>
        <taxon>Talaromyces</taxon>
        <taxon>Talaromyces sect. Talaromyces</taxon>
    </lineage>
</organism>
<feature type="transmembrane region" description="Helical" evidence="1">
    <location>
        <begin position="73"/>
        <end position="95"/>
    </location>
</feature>
<dbReference type="AlphaFoldDB" id="A0A093XKJ1"/>
<dbReference type="EMBL" id="JPOX01000022">
    <property type="protein sequence ID" value="KFX45748.1"/>
    <property type="molecule type" value="Genomic_DNA"/>
</dbReference>
<gene>
    <name evidence="2" type="ORF">GQ26_0221330</name>
</gene>
<accession>A0A093XKJ1</accession>
<name>A0A093XKJ1_TALMA</name>
<proteinExistence type="predicted"/>
<keyword evidence="1" id="KW-0812">Transmembrane</keyword>
<protein>
    <submittedName>
        <fullName evidence="2">Purine catabolism protein PucG</fullName>
    </submittedName>
</protein>
<feature type="transmembrane region" description="Helical" evidence="1">
    <location>
        <begin position="115"/>
        <end position="137"/>
    </location>
</feature>
<sequence>MSSQHLYTLADQLGVFDSELDLDLKKPHDNVEKHGEKEDFTYSALESPNISETNTLPIESTSRWTIGWVTPSAILSCFLMAVTLAIAHLGLFRWLNERQVDDSINQPYVTALSYFFVNGFRLLLAASLGISFVQIVWQLLRVKPIQLGELDGLLSVLSNPLQLGRVSLFWRAPVPFLCAIAFWCLPIAMVFPPGALTVETRSLTNITEQAVPTFDPTFVGNGTYNGMLATALWQTDNLGAYGGPANIVRRLATQSMLAGSYITSPSPCGQNCSYTIDVNAPTFQCNESSVSSDLFSWVNHTYPQYGAFRYIYAAHANSAALVESPYNFNFQLSWSNGGLTGRLQNLSCTAYEAVYTLRIDYREGLQTVTTTNTQLGPMLNSSNLYTDYGMRPVNGGNGTDPIVDATSTALGGDNVMDSNRRANMAAIQDTLADSLSGFIDALLLHAQQTANTLIALTDLYSGPTTSPTFDITEESMKHLLENIVISMLTLNQTTTQTNVTQAITVNVFSFSNPERLIVPYFLSACISLAFIIGGGHALLSNGISASTGGLFQTLCTTRGSERLGDLAAKGCLGYVWRV</sequence>
<feature type="transmembrane region" description="Helical" evidence="1">
    <location>
        <begin position="517"/>
        <end position="539"/>
    </location>
</feature>